<dbReference type="InterPro" id="IPR000668">
    <property type="entry name" value="Peptidase_C1A_C"/>
</dbReference>
<evidence type="ECO:0000313" key="6">
    <source>
        <dbReference type="EMBL" id="VDP82328.1"/>
    </source>
</evidence>
<accession>A0A183ALS7</accession>
<dbReference type="Proteomes" id="UP000272942">
    <property type="component" value="Unassembled WGS sequence"/>
</dbReference>
<dbReference type="Pfam" id="PF00112">
    <property type="entry name" value="Peptidase_C1"/>
    <property type="match status" value="1"/>
</dbReference>
<comment type="similarity">
    <text evidence="1">Belongs to the peptidase C1 family.</text>
</comment>
<evidence type="ECO:0000256" key="2">
    <source>
        <dbReference type="ARBA" id="ARBA00022670"/>
    </source>
</evidence>
<dbReference type="PROSITE" id="PS00139">
    <property type="entry name" value="THIOL_PROTEASE_CYS"/>
    <property type="match status" value="1"/>
</dbReference>
<reference evidence="6 7" key="2">
    <citation type="submission" date="2018-11" db="EMBL/GenBank/DDBJ databases">
        <authorList>
            <consortium name="Pathogen Informatics"/>
        </authorList>
    </citation>
    <scope>NUCLEOTIDE SEQUENCE [LARGE SCALE GENOMIC DNA]</scope>
    <source>
        <strain evidence="6 7">Egypt</strain>
    </source>
</reference>
<dbReference type="WBParaSite" id="ECPE_0000793301-mRNA-1">
    <property type="protein sequence ID" value="ECPE_0000793301-mRNA-1"/>
    <property type="gene ID" value="ECPE_0000793301"/>
</dbReference>
<keyword evidence="2" id="KW-0645">Protease</keyword>
<evidence type="ECO:0000256" key="4">
    <source>
        <dbReference type="ARBA" id="ARBA00022807"/>
    </source>
</evidence>
<dbReference type="GO" id="GO:0008234">
    <property type="term" value="F:cysteine-type peptidase activity"/>
    <property type="evidence" value="ECO:0007669"/>
    <property type="project" value="UniProtKB-KW"/>
</dbReference>
<sequence>MGPLKNFTSQSINKGTSATWTAAMPKRFTSKEQVKPFLGSLFEPKALRAARRPTVNYNLDNVKLPEQFDARDQWKNCPSIGEIRDQSSCGSCWAFGAVEAMTDRTCIHSHGRKTADLSARDMLSCCPTCGFGCNGGYPPRAWDFWKSSGLVTGGSLEDAQGCQPYPFPKCNHHSEHSKYQDCAEDLYETPICMKTCQPSFNRTYREDKVYVMRFEVCCVPFRLFTELCNLFANVSSSAEVT</sequence>
<proteinExistence type="inferred from homology"/>
<reference evidence="8" key="1">
    <citation type="submission" date="2016-06" db="UniProtKB">
        <authorList>
            <consortium name="WormBaseParasite"/>
        </authorList>
    </citation>
    <scope>IDENTIFICATION</scope>
</reference>
<dbReference type="InterPro" id="IPR000169">
    <property type="entry name" value="Pept_cys_AS"/>
</dbReference>
<dbReference type="GO" id="GO:0006508">
    <property type="term" value="P:proteolysis"/>
    <property type="evidence" value="ECO:0007669"/>
    <property type="project" value="UniProtKB-KW"/>
</dbReference>
<keyword evidence="4" id="KW-0788">Thiol protease</keyword>
<dbReference type="Gene3D" id="3.90.70.10">
    <property type="entry name" value="Cysteine proteinases"/>
    <property type="match status" value="1"/>
</dbReference>
<evidence type="ECO:0000313" key="7">
    <source>
        <dbReference type="Proteomes" id="UP000272942"/>
    </source>
</evidence>
<dbReference type="SMART" id="SM00645">
    <property type="entry name" value="Pept_C1"/>
    <property type="match status" value="1"/>
</dbReference>
<dbReference type="EMBL" id="UZAN01045263">
    <property type="protein sequence ID" value="VDP82328.1"/>
    <property type="molecule type" value="Genomic_DNA"/>
</dbReference>
<keyword evidence="7" id="KW-1185">Reference proteome</keyword>
<dbReference type="InterPro" id="IPR038765">
    <property type="entry name" value="Papain-like_cys_pep_sf"/>
</dbReference>
<protein>
    <submittedName>
        <fullName evidence="8">Pept_C1 domain-containing protein</fullName>
    </submittedName>
</protein>
<evidence type="ECO:0000256" key="3">
    <source>
        <dbReference type="ARBA" id="ARBA00022801"/>
    </source>
</evidence>
<organism evidence="8">
    <name type="scientific">Echinostoma caproni</name>
    <dbReference type="NCBI Taxonomy" id="27848"/>
    <lineage>
        <taxon>Eukaryota</taxon>
        <taxon>Metazoa</taxon>
        <taxon>Spiralia</taxon>
        <taxon>Lophotrochozoa</taxon>
        <taxon>Platyhelminthes</taxon>
        <taxon>Trematoda</taxon>
        <taxon>Digenea</taxon>
        <taxon>Plagiorchiida</taxon>
        <taxon>Echinostomata</taxon>
        <taxon>Echinostomatoidea</taxon>
        <taxon>Echinostomatidae</taxon>
        <taxon>Echinostoma</taxon>
    </lineage>
</organism>
<keyword evidence="3" id="KW-0378">Hydrolase</keyword>
<evidence type="ECO:0000259" key="5">
    <source>
        <dbReference type="SMART" id="SM00645"/>
    </source>
</evidence>
<name>A0A183ALS7_9TREM</name>
<dbReference type="SUPFAM" id="SSF54001">
    <property type="entry name" value="Cysteine proteinases"/>
    <property type="match status" value="1"/>
</dbReference>
<evidence type="ECO:0000313" key="8">
    <source>
        <dbReference type="WBParaSite" id="ECPE_0000793301-mRNA-1"/>
    </source>
</evidence>
<gene>
    <name evidence="6" type="ORF">ECPE_LOCUS7912</name>
</gene>
<dbReference type="OrthoDB" id="640249at2759"/>
<dbReference type="PANTHER" id="PTHR12411">
    <property type="entry name" value="CYSTEINE PROTEASE FAMILY C1-RELATED"/>
    <property type="match status" value="1"/>
</dbReference>
<feature type="domain" description="Peptidase C1A papain C-terminal" evidence="5">
    <location>
        <begin position="64"/>
        <end position="241"/>
    </location>
</feature>
<dbReference type="AlphaFoldDB" id="A0A183ALS7"/>
<evidence type="ECO:0000256" key="1">
    <source>
        <dbReference type="ARBA" id="ARBA00008455"/>
    </source>
</evidence>
<dbReference type="InterPro" id="IPR013128">
    <property type="entry name" value="Peptidase_C1A"/>
</dbReference>